<protein>
    <submittedName>
        <fullName evidence="1">Uncharacterized protein</fullName>
    </submittedName>
</protein>
<evidence type="ECO:0000313" key="1">
    <source>
        <dbReference type="EMBL" id="CEK75810.1"/>
    </source>
</evidence>
<organism evidence="1">
    <name type="scientific">Arion vulgaris</name>
    <dbReference type="NCBI Taxonomy" id="1028688"/>
    <lineage>
        <taxon>Eukaryota</taxon>
        <taxon>Metazoa</taxon>
        <taxon>Spiralia</taxon>
        <taxon>Lophotrochozoa</taxon>
        <taxon>Mollusca</taxon>
        <taxon>Gastropoda</taxon>
        <taxon>Heterobranchia</taxon>
        <taxon>Euthyneura</taxon>
        <taxon>Panpulmonata</taxon>
        <taxon>Eupulmonata</taxon>
        <taxon>Stylommatophora</taxon>
        <taxon>Helicina</taxon>
        <taxon>Arionoidea</taxon>
        <taxon>Arionidae</taxon>
        <taxon>Arion</taxon>
    </lineage>
</organism>
<accession>A0A0B7A740</accession>
<gene>
    <name evidence="1" type="primary">ORF97126</name>
</gene>
<reference evidence="1" key="1">
    <citation type="submission" date="2014-12" db="EMBL/GenBank/DDBJ databases">
        <title>Insight into the proteome of Arion vulgaris.</title>
        <authorList>
            <person name="Aradska J."/>
            <person name="Bulat T."/>
            <person name="Smidak R."/>
            <person name="Sarate P."/>
            <person name="Gangsoo J."/>
            <person name="Sialana F."/>
            <person name="Bilban M."/>
            <person name="Lubec G."/>
        </authorList>
    </citation>
    <scope>NUCLEOTIDE SEQUENCE</scope>
    <source>
        <tissue evidence="1">Skin</tissue>
    </source>
</reference>
<dbReference type="AlphaFoldDB" id="A0A0B7A740"/>
<sequence>MTDTDLWIRTEQESVVTQVRMNKMVVDQAHNAEDTSECYMYLNGTRKGNGEENILN</sequence>
<name>A0A0B7A740_9EUPU</name>
<dbReference type="EMBL" id="HACG01028945">
    <property type="protein sequence ID" value="CEK75810.1"/>
    <property type="molecule type" value="Transcribed_RNA"/>
</dbReference>
<proteinExistence type="predicted"/>